<dbReference type="GO" id="GO:0036038">
    <property type="term" value="C:MKS complex"/>
    <property type="evidence" value="ECO:0007669"/>
    <property type="project" value="TreeGrafter"/>
</dbReference>
<dbReference type="STRING" id="10195.A0A3M7QQ58"/>
<keyword evidence="5 7" id="KW-1133">Transmembrane helix</keyword>
<keyword evidence="9" id="KW-1185">Reference proteome</keyword>
<dbReference type="PANTHER" id="PTHR34341">
    <property type="entry name" value="TRANSMEMBRANE PROTEIN 107"/>
    <property type="match status" value="1"/>
</dbReference>
<protein>
    <recommendedName>
        <fullName evidence="2">Transmembrane protein 107</fullName>
    </recommendedName>
</protein>
<evidence type="ECO:0000256" key="7">
    <source>
        <dbReference type="SAM" id="Phobius"/>
    </source>
</evidence>
<dbReference type="OrthoDB" id="2114471at2759"/>
<dbReference type="PANTHER" id="PTHR34341:SF1">
    <property type="entry name" value="TRANSMEMBRANE PROTEIN 107"/>
    <property type="match status" value="1"/>
</dbReference>
<keyword evidence="4" id="KW-0970">Cilium biogenesis/degradation</keyword>
<evidence type="ECO:0000256" key="4">
    <source>
        <dbReference type="ARBA" id="ARBA00022794"/>
    </source>
</evidence>
<dbReference type="InterPro" id="IPR029248">
    <property type="entry name" value="TMEM107"/>
</dbReference>
<comment type="subcellular location">
    <subcellularLocation>
        <location evidence="1">Membrane</location>
        <topology evidence="1">Multi-pass membrane protein</topology>
    </subcellularLocation>
</comment>
<name>A0A3M7QQ58_BRAPC</name>
<reference evidence="8 9" key="1">
    <citation type="journal article" date="2018" name="Sci. Rep.">
        <title>Genomic signatures of local adaptation to the degree of environmental predictability in rotifers.</title>
        <authorList>
            <person name="Franch-Gras L."/>
            <person name="Hahn C."/>
            <person name="Garcia-Roger E.M."/>
            <person name="Carmona M.J."/>
            <person name="Serra M."/>
            <person name="Gomez A."/>
        </authorList>
    </citation>
    <scope>NUCLEOTIDE SEQUENCE [LARGE SCALE GENOMIC DNA]</scope>
    <source>
        <strain evidence="8">HYR1</strain>
    </source>
</reference>
<feature type="non-terminal residue" evidence="8">
    <location>
        <position position="114"/>
    </location>
</feature>
<evidence type="ECO:0000313" key="8">
    <source>
        <dbReference type="EMBL" id="RNA13403.1"/>
    </source>
</evidence>
<keyword evidence="3 7" id="KW-0812">Transmembrane</keyword>
<dbReference type="GO" id="GO:1905515">
    <property type="term" value="P:non-motile cilium assembly"/>
    <property type="evidence" value="ECO:0007669"/>
    <property type="project" value="TreeGrafter"/>
</dbReference>
<dbReference type="Proteomes" id="UP000276133">
    <property type="component" value="Unassembled WGS sequence"/>
</dbReference>
<dbReference type="GO" id="GO:1904491">
    <property type="term" value="P:protein localization to ciliary transition zone"/>
    <property type="evidence" value="ECO:0007669"/>
    <property type="project" value="TreeGrafter"/>
</dbReference>
<evidence type="ECO:0000256" key="6">
    <source>
        <dbReference type="ARBA" id="ARBA00023136"/>
    </source>
</evidence>
<evidence type="ECO:0000256" key="3">
    <source>
        <dbReference type="ARBA" id="ARBA00022692"/>
    </source>
</evidence>
<feature type="transmembrane region" description="Helical" evidence="7">
    <location>
        <begin position="54"/>
        <end position="82"/>
    </location>
</feature>
<sequence length="114" mass="12785">MGLKSVRNGLVPSRFMCMMAHMVILISVLINREENVNSCDPVLYQDQSLLNTQFIVGLSISIGLLLFELVTFTLGITLFNSFQLSLYEIIKRAKSYYIQTTFLHSAAAISLSSM</sequence>
<evidence type="ECO:0000256" key="1">
    <source>
        <dbReference type="ARBA" id="ARBA00004141"/>
    </source>
</evidence>
<dbReference type="GO" id="GO:0016020">
    <property type="term" value="C:membrane"/>
    <property type="evidence" value="ECO:0007669"/>
    <property type="project" value="UniProtKB-SubCell"/>
</dbReference>
<evidence type="ECO:0000313" key="9">
    <source>
        <dbReference type="Proteomes" id="UP000276133"/>
    </source>
</evidence>
<comment type="caution">
    <text evidence="8">The sequence shown here is derived from an EMBL/GenBank/DDBJ whole genome shotgun (WGS) entry which is preliminary data.</text>
</comment>
<gene>
    <name evidence="8" type="ORF">BpHYR1_028379</name>
</gene>
<evidence type="ECO:0000256" key="2">
    <source>
        <dbReference type="ARBA" id="ARBA00015652"/>
    </source>
</evidence>
<keyword evidence="6 7" id="KW-0472">Membrane</keyword>
<dbReference type="AlphaFoldDB" id="A0A3M7QQ58"/>
<proteinExistence type="predicted"/>
<evidence type="ECO:0000256" key="5">
    <source>
        <dbReference type="ARBA" id="ARBA00022989"/>
    </source>
</evidence>
<accession>A0A3M7QQ58</accession>
<dbReference type="EMBL" id="REGN01005430">
    <property type="protein sequence ID" value="RNA13403.1"/>
    <property type="molecule type" value="Genomic_DNA"/>
</dbReference>
<dbReference type="Pfam" id="PF14995">
    <property type="entry name" value="TMEM107"/>
    <property type="match status" value="1"/>
</dbReference>
<organism evidence="8 9">
    <name type="scientific">Brachionus plicatilis</name>
    <name type="common">Marine rotifer</name>
    <name type="synonym">Brachionus muelleri</name>
    <dbReference type="NCBI Taxonomy" id="10195"/>
    <lineage>
        <taxon>Eukaryota</taxon>
        <taxon>Metazoa</taxon>
        <taxon>Spiralia</taxon>
        <taxon>Gnathifera</taxon>
        <taxon>Rotifera</taxon>
        <taxon>Eurotatoria</taxon>
        <taxon>Monogononta</taxon>
        <taxon>Pseudotrocha</taxon>
        <taxon>Ploima</taxon>
        <taxon>Brachionidae</taxon>
        <taxon>Brachionus</taxon>
    </lineage>
</organism>